<organism evidence="3 4">
    <name type="scientific">Mycena venus</name>
    <dbReference type="NCBI Taxonomy" id="2733690"/>
    <lineage>
        <taxon>Eukaryota</taxon>
        <taxon>Fungi</taxon>
        <taxon>Dikarya</taxon>
        <taxon>Basidiomycota</taxon>
        <taxon>Agaricomycotina</taxon>
        <taxon>Agaricomycetes</taxon>
        <taxon>Agaricomycetidae</taxon>
        <taxon>Agaricales</taxon>
        <taxon>Marasmiineae</taxon>
        <taxon>Mycenaceae</taxon>
        <taxon>Mycena</taxon>
    </lineage>
</organism>
<sequence>MNAALQPIARWQYLSTQTQCGGSAARSRCPARPLKPLYHYVLTSPPTSISRFSFLLVNGGASTAWGVALAVFASGVVPVTWGVSQYGQQHPALTNVIMAGIATLATAHLQYTVRHAAQEHATMRLSQGLPLLTWGWLQGAAAGNIWPPLQSKWTWGGWLLLFVGMAGHSASIVAILQPQSWFDHIHFNDPTPCGMDPARLTLNSNFTAQPAMDQGAFRIGLQLGNYGDQIAANTMTAVPGRVYVKDNFGYGALGGLINGLQEVAGIEIDAWCDSSSDLPSVWASVFPDPPLAALNIKGTGTAVASIASDGSRAVIQSSVNSTYTPFNSTSVSFCWTSMYAALDASGSGAIFIADNSGLSTSCAWVAIPRLVHVEIRGWIAFASNIDDSPTAPAPVGRAVYATLRGIAEAVRLGASLYAPSKGYPSIIEGWYPSPDIIMETLLADGLKSALTQYSVWCLADRDRCGAAGIAICNSNNRTVQEHWRFGNEHFLGITAIVLNIVFGLYALWVWCRVVRRPRVKGVEPFKVVNGFKIGLDTSTAQHEGNADGFWALHKGRVGVRGERWTAVEPEEAQESESVPLDPTGRSP</sequence>
<dbReference type="Proteomes" id="UP000620124">
    <property type="component" value="Unassembled WGS sequence"/>
</dbReference>
<comment type="caution">
    <text evidence="3">The sequence shown here is derived from an EMBL/GenBank/DDBJ whole genome shotgun (WGS) entry which is preliminary data.</text>
</comment>
<keyword evidence="2" id="KW-0812">Transmembrane</keyword>
<feature type="transmembrane region" description="Helical" evidence="2">
    <location>
        <begin position="490"/>
        <end position="510"/>
    </location>
</feature>
<keyword evidence="4" id="KW-1185">Reference proteome</keyword>
<name>A0A8H6XM75_9AGAR</name>
<proteinExistence type="predicted"/>
<evidence type="ECO:0000313" key="3">
    <source>
        <dbReference type="EMBL" id="KAF7344253.1"/>
    </source>
</evidence>
<gene>
    <name evidence="3" type="ORF">MVEN_01716600</name>
</gene>
<accession>A0A8H6XM75</accession>
<dbReference type="EMBL" id="JACAZI010000015">
    <property type="protein sequence ID" value="KAF7344253.1"/>
    <property type="molecule type" value="Genomic_DNA"/>
</dbReference>
<evidence type="ECO:0000256" key="1">
    <source>
        <dbReference type="SAM" id="MobiDB-lite"/>
    </source>
</evidence>
<feature type="transmembrane region" description="Helical" evidence="2">
    <location>
        <begin position="155"/>
        <end position="176"/>
    </location>
</feature>
<keyword evidence="2" id="KW-1133">Transmembrane helix</keyword>
<feature type="region of interest" description="Disordered" evidence="1">
    <location>
        <begin position="568"/>
        <end position="587"/>
    </location>
</feature>
<feature type="transmembrane region" description="Helical" evidence="2">
    <location>
        <begin position="52"/>
        <end position="72"/>
    </location>
</feature>
<evidence type="ECO:0000256" key="2">
    <source>
        <dbReference type="SAM" id="Phobius"/>
    </source>
</evidence>
<feature type="transmembrane region" description="Helical" evidence="2">
    <location>
        <begin position="92"/>
        <end position="111"/>
    </location>
</feature>
<dbReference type="OrthoDB" id="2970724at2759"/>
<keyword evidence="2" id="KW-0472">Membrane</keyword>
<evidence type="ECO:0000313" key="4">
    <source>
        <dbReference type="Proteomes" id="UP000620124"/>
    </source>
</evidence>
<protein>
    <submittedName>
        <fullName evidence="3">Uncharacterized protein</fullName>
    </submittedName>
</protein>
<reference evidence="3" key="1">
    <citation type="submission" date="2020-05" db="EMBL/GenBank/DDBJ databases">
        <title>Mycena genomes resolve the evolution of fungal bioluminescence.</title>
        <authorList>
            <person name="Tsai I.J."/>
        </authorList>
    </citation>
    <scope>NUCLEOTIDE SEQUENCE</scope>
    <source>
        <strain evidence="3">CCC161011</strain>
    </source>
</reference>
<dbReference type="AlphaFoldDB" id="A0A8H6XM75"/>